<dbReference type="AlphaFoldDB" id="A0A6S6U733"/>
<feature type="transmembrane region" description="Helical" evidence="2">
    <location>
        <begin position="58"/>
        <end position="75"/>
    </location>
</feature>
<evidence type="ECO:0000256" key="2">
    <source>
        <dbReference type="SAM" id="Phobius"/>
    </source>
</evidence>
<sequence length="436" mass="49144">MSRDDYISKLFIKNQDKLEQAPSNDLWSKMELQLDQDLPVTQSSTAGSATKVIGLSKYLAAASVLVLLAGATYMFRSMETSTMDQNVFSEPLAIYSDASDTEEEAYDSYKGLPANLEEEKAAEEIQQAAKIVEAVNEKVSQENIVFPNVKTNSTTKQIELESIQIIDEKEADDIILIEPELPQETNTARTTASSSTTTRADLYKNDAIVEQKGLNYNRNYVPQVANTVDNNSAVEEVLNQSKGKGVAGNAPKFKSNARKRSAGRGKIVGKEKKAVKKIKSPMAAAHPRLYPFGFLLGKWEDDNEMEGKSYEVWSLKSSNVLVGKGYKLSNDAERIFEEVMRIEFRDNQIFLVISLDENKKTVDYMLTTFDNERFTFEQKASKNYPDKVIIQQSGLDGYSVIIANNYNFLTTDQQRYLENRNRVSNVQSMRTMQYKD</sequence>
<gene>
    <name evidence="4" type="ORF">HELGO_WM26821</name>
</gene>
<keyword evidence="2" id="KW-0812">Transmembrane</keyword>
<keyword evidence="2" id="KW-1133">Transmembrane helix</keyword>
<evidence type="ECO:0000259" key="3">
    <source>
        <dbReference type="Pfam" id="PF19780"/>
    </source>
</evidence>
<dbReference type="InterPro" id="IPR046232">
    <property type="entry name" value="DUF6265"/>
</dbReference>
<name>A0A6S6U733_9BACT</name>
<organism evidence="4">
    <name type="scientific">uncultured Aureispira sp</name>
    <dbReference type="NCBI Taxonomy" id="1331704"/>
    <lineage>
        <taxon>Bacteria</taxon>
        <taxon>Pseudomonadati</taxon>
        <taxon>Bacteroidota</taxon>
        <taxon>Saprospiria</taxon>
        <taxon>Saprospirales</taxon>
        <taxon>Saprospiraceae</taxon>
        <taxon>Aureispira</taxon>
        <taxon>environmental samples</taxon>
    </lineage>
</organism>
<evidence type="ECO:0000313" key="4">
    <source>
        <dbReference type="EMBL" id="CAA6830175.1"/>
    </source>
</evidence>
<proteinExistence type="predicted"/>
<dbReference type="EMBL" id="CACVAQ010000539">
    <property type="protein sequence ID" value="CAA6830175.1"/>
    <property type="molecule type" value="Genomic_DNA"/>
</dbReference>
<reference evidence="4" key="1">
    <citation type="submission" date="2020-01" db="EMBL/GenBank/DDBJ databases">
        <authorList>
            <person name="Meier V. D."/>
            <person name="Meier V D."/>
        </authorList>
    </citation>
    <scope>NUCLEOTIDE SEQUENCE</scope>
    <source>
        <strain evidence="4">HLG_WM_MAG_10</strain>
    </source>
</reference>
<feature type="region of interest" description="Disordered" evidence="1">
    <location>
        <begin position="243"/>
        <end position="266"/>
    </location>
</feature>
<keyword evidence="2" id="KW-0472">Membrane</keyword>
<accession>A0A6S6U733</accession>
<protein>
    <recommendedName>
        <fullName evidence="3">DUF6265 domain-containing protein</fullName>
    </recommendedName>
</protein>
<evidence type="ECO:0000256" key="1">
    <source>
        <dbReference type="SAM" id="MobiDB-lite"/>
    </source>
</evidence>
<dbReference type="Pfam" id="PF19780">
    <property type="entry name" value="DUF6265"/>
    <property type="match status" value="1"/>
</dbReference>
<feature type="domain" description="DUF6265" evidence="3">
    <location>
        <begin position="294"/>
        <end position="397"/>
    </location>
</feature>